<evidence type="ECO:0000256" key="33">
    <source>
        <dbReference type="ARBA" id="ARBA00047649"/>
    </source>
</evidence>
<evidence type="ECO:0000256" key="18">
    <source>
        <dbReference type="ARBA" id="ARBA00022787"/>
    </source>
</evidence>
<feature type="compositionally biased region" description="Basic and acidic residues" evidence="41">
    <location>
        <begin position="823"/>
        <end position="832"/>
    </location>
</feature>
<keyword evidence="24" id="KW-0496">Mitochondrion</keyword>
<evidence type="ECO:0000256" key="36">
    <source>
        <dbReference type="ARBA" id="ARBA00048309"/>
    </source>
</evidence>
<evidence type="ECO:0000256" key="42">
    <source>
        <dbReference type="SAM" id="Phobius"/>
    </source>
</evidence>
<dbReference type="Proteomes" id="UP000014500">
    <property type="component" value="Unassembled WGS sequence"/>
</dbReference>
<evidence type="ECO:0000256" key="8">
    <source>
        <dbReference type="ARBA" id="ARBA00004651"/>
    </source>
</evidence>
<evidence type="ECO:0000256" key="27">
    <source>
        <dbReference type="ARBA" id="ARBA00023228"/>
    </source>
</evidence>
<feature type="transmembrane region" description="Helical" evidence="42">
    <location>
        <begin position="297"/>
        <end position="321"/>
    </location>
</feature>
<evidence type="ECO:0000256" key="1">
    <source>
        <dbReference type="ARBA" id="ARBA00004146"/>
    </source>
</evidence>
<dbReference type="PROSITE" id="PS50929">
    <property type="entry name" value="ABC_TM1F"/>
    <property type="match status" value="1"/>
</dbReference>
<dbReference type="CDD" id="cd18581">
    <property type="entry name" value="ABC_6TM_ABCB6"/>
    <property type="match status" value="1"/>
</dbReference>
<proteinExistence type="inferred from homology"/>
<dbReference type="GO" id="GO:0015439">
    <property type="term" value="F:ABC-type heme transporter activity"/>
    <property type="evidence" value="ECO:0007669"/>
    <property type="project" value="UniProtKB-EC"/>
</dbReference>
<comment type="catalytic activity">
    <reaction evidence="37">
        <text>pheophorbide a(in) + ATP + H2O = pheophorbide a(out) + ADP + phosphate + H(+)</text>
        <dbReference type="Rhea" id="RHEA:61360"/>
        <dbReference type="ChEBI" id="CHEBI:15377"/>
        <dbReference type="ChEBI" id="CHEBI:15378"/>
        <dbReference type="ChEBI" id="CHEBI:30616"/>
        <dbReference type="ChEBI" id="CHEBI:43474"/>
        <dbReference type="ChEBI" id="CHEBI:58687"/>
        <dbReference type="ChEBI" id="CHEBI:456216"/>
    </reaction>
    <physiologicalReaction direction="left-to-right" evidence="37">
        <dbReference type="Rhea" id="RHEA:61361"/>
    </physiologicalReaction>
</comment>
<evidence type="ECO:0000256" key="23">
    <source>
        <dbReference type="ARBA" id="ARBA00023034"/>
    </source>
</evidence>
<dbReference type="STRING" id="126957.T1JKF5"/>
<keyword evidence="15 42" id="KW-0812">Transmembrane</keyword>
<dbReference type="CDD" id="cd03253">
    <property type="entry name" value="ABCC_ATM1_transporter"/>
    <property type="match status" value="1"/>
</dbReference>
<evidence type="ECO:0000256" key="16">
    <source>
        <dbReference type="ARBA" id="ARBA00022741"/>
    </source>
</evidence>
<dbReference type="Gene3D" id="3.40.50.300">
    <property type="entry name" value="P-loop containing nucleotide triphosphate hydrolases"/>
    <property type="match status" value="1"/>
</dbReference>
<evidence type="ECO:0000256" key="24">
    <source>
        <dbReference type="ARBA" id="ARBA00023128"/>
    </source>
</evidence>
<evidence type="ECO:0000256" key="10">
    <source>
        <dbReference type="ARBA" id="ARBA00004656"/>
    </source>
</evidence>
<evidence type="ECO:0000256" key="22">
    <source>
        <dbReference type="ARBA" id="ARBA00022989"/>
    </source>
</evidence>
<evidence type="ECO:0000256" key="37">
    <source>
        <dbReference type="ARBA" id="ARBA00048455"/>
    </source>
</evidence>
<dbReference type="InterPro" id="IPR036640">
    <property type="entry name" value="ABC1_TM_sf"/>
</dbReference>
<evidence type="ECO:0000256" key="6">
    <source>
        <dbReference type="ARBA" id="ARBA00004477"/>
    </source>
</evidence>
<feature type="domain" description="ABC transmembrane type-1" evidence="44">
    <location>
        <begin position="254"/>
        <end position="550"/>
    </location>
</feature>
<dbReference type="PANTHER" id="PTHR24221">
    <property type="entry name" value="ATP-BINDING CASSETTE SUB-FAMILY B"/>
    <property type="match status" value="1"/>
</dbReference>
<evidence type="ECO:0000256" key="3">
    <source>
        <dbReference type="ARBA" id="ARBA00004337"/>
    </source>
</evidence>
<dbReference type="FunFam" id="3.40.50.300:FF:000186">
    <property type="entry name" value="ATP-binding cassette sub-family B member 7, mitochondrial"/>
    <property type="match status" value="1"/>
</dbReference>
<comment type="catalytic activity">
    <reaction evidence="35">
        <text>uroporphyrin I(in) + ATP + H2O = uroporphyrin I(out) + ADP + phosphate + H(+)</text>
        <dbReference type="Rhea" id="RHEA:66772"/>
        <dbReference type="ChEBI" id="CHEBI:15377"/>
        <dbReference type="ChEBI" id="CHEBI:15378"/>
        <dbReference type="ChEBI" id="CHEBI:30616"/>
        <dbReference type="ChEBI" id="CHEBI:43474"/>
        <dbReference type="ChEBI" id="CHEBI:167480"/>
        <dbReference type="ChEBI" id="CHEBI:456216"/>
    </reaction>
    <physiologicalReaction direction="left-to-right" evidence="35">
        <dbReference type="Rhea" id="RHEA:66773"/>
    </physiologicalReaction>
</comment>
<evidence type="ECO:0000256" key="19">
    <source>
        <dbReference type="ARBA" id="ARBA00022824"/>
    </source>
</evidence>
<evidence type="ECO:0000256" key="12">
    <source>
        <dbReference type="ARBA" id="ARBA00022448"/>
    </source>
</evidence>
<dbReference type="Pfam" id="PF00664">
    <property type="entry name" value="ABC_membrane"/>
    <property type="match status" value="1"/>
</dbReference>
<keyword evidence="18" id="KW-1000">Mitochondrion outer membrane</keyword>
<evidence type="ECO:0000256" key="11">
    <source>
        <dbReference type="ARBA" id="ARBA00011738"/>
    </source>
</evidence>
<evidence type="ECO:0000256" key="35">
    <source>
        <dbReference type="ARBA" id="ARBA00047789"/>
    </source>
</evidence>
<dbReference type="EnsemblMetazoa" id="SMAR014335-RA">
    <property type="protein sequence ID" value="SMAR014335-PA"/>
    <property type="gene ID" value="SMAR014335"/>
</dbReference>
<evidence type="ECO:0000256" key="13">
    <source>
        <dbReference type="ARBA" id="ARBA00022475"/>
    </source>
</evidence>
<comment type="catalytic activity">
    <reaction evidence="39">
        <text>coproporphyrin III(in) + ATP + H2O = coproporphyrin III(out) + ADP + phosphate + H(+)</text>
        <dbReference type="Rhea" id="RHEA:66664"/>
        <dbReference type="ChEBI" id="CHEBI:15377"/>
        <dbReference type="ChEBI" id="CHEBI:15378"/>
        <dbReference type="ChEBI" id="CHEBI:30616"/>
        <dbReference type="ChEBI" id="CHEBI:43474"/>
        <dbReference type="ChEBI" id="CHEBI:131725"/>
        <dbReference type="ChEBI" id="CHEBI:456216"/>
    </reaction>
    <physiologicalReaction direction="left-to-right" evidence="39">
        <dbReference type="Rhea" id="RHEA:66665"/>
    </physiologicalReaction>
</comment>
<dbReference type="GO" id="GO:0005576">
    <property type="term" value="C:extracellular region"/>
    <property type="evidence" value="ECO:0007669"/>
    <property type="project" value="UniProtKB-SubCell"/>
</dbReference>
<comment type="catalytic activity">
    <reaction evidence="38">
        <text>uroporphyrin III(in) + ATP + H2O = uroporphyrin III(out) + ADP + phosphate + H(+)</text>
        <dbReference type="Rhea" id="RHEA:66776"/>
        <dbReference type="ChEBI" id="CHEBI:15377"/>
        <dbReference type="ChEBI" id="CHEBI:15378"/>
        <dbReference type="ChEBI" id="CHEBI:30616"/>
        <dbReference type="ChEBI" id="CHEBI:43474"/>
        <dbReference type="ChEBI" id="CHEBI:167479"/>
        <dbReference type="ChEBI" id="CHEBI:456216"/>
    </reaction>
    <physiologicalReaction direction="left-to-right" evidence="38">
        <dbReference type="Rhea" id="RHEA:66777"/>
    </physiologicalReaction>
</comment>
<keyword evidence="25 42" id="KW-0472">Membrane</keyword>
<evidence type="ECO:0000256" key="17">
    <source>
        <dbReference type="ARBA" id="ARBA00022753"/>
    </source>
</evidence>
<evidence type="ECO:0000256" key="41">
    <source>
        <dbReference type="SAM" id="MobiDB-lite"/>
    </source>
</evidence>
<dbReference type="InterPro" id="IPR017871">
    <property type="entry name" value="ABC_transporter-like_CS"/>
</dbReference>
<evidence type="ECO:0000256" key="26">
    <source>
        <dbReference type="ARBA" id="ARBA00023157"/>
    </source>
</evidence>
<dbReference type="InterPro" id="IPR032410">
    <property type="entry name" value="ABCB6_N"/>
</dbReference>
<feature type="transmembrane region" description="Helical" evidence="42">
    <location>
        <begin position="95"/>
        <end position="114"/>
    </location>
</feature>
<evidence type="ECO:0000256" key="4">
    <source>
        <dbReference type="ARBA" id="ARBA00004374"/>
    </source>
</evidence>
<reference evidence="45" key="2">
    <citation type="submission" date="2015-02" db="UniProtKB">
        <authorList>
            <consortium name="EnsemblMetazoa"/>
        </authorList>
    </citation>
    <scope>IDENTIFICATION</scope>
</reference>
<evidence type="ECO:0000256" key="31">
    <source>
        <dbReference type="ARBA" id="ARBA00024439"/>
    </source>
</evidence>
<dbReference type="PROSITE" id="PS00211">
    <property type="entry name" value="ABC_TRANSPORTER_1"/>
    <property type="match status" value="1"/>
</dbReference>
<evidence type="ECO:0000256" key="29">
    <source>
        <dbReference type="ARBA" id="ARBA00024363"/>
    </source>
</evidence>
<evidence type="ECO:0000256" key="15">
    <source>
        <dbReference type="ARBA" id="ARBA00022692"/>
    </source>
</evidence>
<dbReference type="SUPFAM" id="SSF90123">
    <property type="entry name" value="ABC transporter transmembrane region"/>
    <property type="match status" value="1"/>
</dbReference>
<name>T1JKF5_STRMM</name>
<keyword evidence="27" id="KW-0458">Lysosome</keyword>
<comment type="catalytic activity">
    <reaction evidence="33">
        <text>heme b(in) + ATP + H2O = heme b(out) + ADP + phosphate + H(+)</text>
        <dbReference type="Rhea" id="RHEA:19261"/>
        <dbReference type="ChEBI" id="CHEBI:15377"/>
        <dbReference type="ChEBI" id="CHEBI:15378"/>
        <dbReference type="ChEBI" id="CHEBI:30616"/>
        <dbReference type="ChEBI" id="CHEBI:43474"/>
        <dbReference type="ChEBI" id="CHEBI:60344"/>
        <dbReference type="ChEBI" id="CHEBI:456216"/>
        <dbReference type="EC" id="7.6.2.5"/>
    </reaction>
    <physiologicalReaction direction="left-to-right" evidence="33">
        <dbReference type="Rhea" id="RHEA:19262"/>
    </physiologicalReaction>
</comment>
<comment type="similarity">
    <text evidence="29">Belongs to the ABC transporter superfamily. ABCB family. Heavy Metal importer (TC 3.A.1.210) subfamily.</text>
</comment>
<accession>T1JKF5</accession>
<dbReference type="EMBL" id="JH432007">
    <property type="status" value="NOT_ANNOTATED_CDS"/>
    <property type="molecule type" value="Genomic_DNA"/>
</dbReference>
<evidence type="ECO:0000256" key="34">
    <source>
        <dbReference type="ARBA" id="ARBA00047753"/>
    </source>
</evidence>
<feature type="transmembrane region" description="Helical" evidence="42">
    <location>
        <begin position="174"/>
        <end position="192"/>
    </location>
</feature>
<feature type="transmembrane region" description="Helical" evidence="42">
    <location>
        <begin position="27"/>
        <end position="48"/>
    </location>
</feature>
<feature type="transmembrane region" description="Helical" evidence="42">
    <location>
        <begin position="135"/>
        <end position="154"/>
    </location>
</feature>
<evidence type="ECO:0000256" key="30">
    <source>
        <dbReference type="ARBA" id="ARBA00024385"/>
    </source>
</evidence>
<keyword evidence="23" id="KW-0333">Golgi apparatus</keyword>
<keyword evidence="12" id="KW-0813">Transport</keyword>
<dbReference type="GO" id="GO:0000139">
    <property type="term" value="C:Golgi membrane"/>
    <property type="evidence" value="ECO:0007669"/>
    <property type="project" value="UniProtKB-SubCell"/>
</dbReference>
<keyword evidence="22 42" id="KW-1133">Transmembrane helix</keyword>
<dbReference type="EC" id="7.6.2.5" evidence="30"/>
<feature type="transmembrane region" description="Helical" evidence="42">
    <location>
        <begin position="369"/>
        <end position="392"/>
    </location>
</feature>
<dbReference type="HOGENOM" id="CLU_000604_32_1_1"/>
<evidence type="ECO:0000256" key="32">
    <source>
        <dbReference type="ARBA" id="ARBA00031413"/>
    </source>
</evidence>
<feature type="transmembrane region" description="Helical" evidence="42">
    <location>
        <begin position="69"/>
        <end position="89"/>
    </location>
</feature>
<keyword evidence="14" id="KW-0964">Secreted</keyword>
<dbReference type="InterPro" id="IPR039421">
    <property type="entry name" value="Type_1_exporter"/>
</dbReference>
<dbReference type="GO" id="GO:0032585">
    <property type="term" value="C:multivesicular body membrane"/>
    <property type="evidence" value="ECO:0007669"/>
    <property type="project" value="UniProtKB-SubCell"/>
</dbReference>
<dbReference type="PROSITE" id="PS50893">
    <property type="entry name" value="ABC_TRANSPORTER_2"/>
    <property type="match status" value="1"/>
</dbReference>
<feature type="transmembrane region" description="Helical" evidence="42">
    <location>
        <begin position="398"/>
        <end position="420"/>
    </location>
</feature>
<evidence type="ECO:0000256" key="5">
    <source>
        <dbReference type="ARBA" id="ARBA00004414"/>
    </source>
</evidence>
<keyword evidence="26" id="KW-1015">Disulfide bond</keyword>
<dbReference type="GO" id="GO:0005741">
    <property type="term" value="C:mitochondrial outer membrane"/>
    <property type="evidence" value="ECO:0007669"/>
    <property type="project" value="UniProtKB-SubCell"/>
</dbReference>
<evidence type="ECO:0000256" key="40">
    <source>
        <dbReference type="ARBA" id="ARBA00049398"/>
    </source>
</evidence>
<evidence type="ECO:0000256" key="9">
    <source>
        <dbReference type="ARBA" id="ARBA00004653"/>
    </source>
</evidence>
<comment type="catalytic activity">
    <reaction evidence="36">
        <text>protoporphyrin IX(in) + ATP + H2O = protoporphyrin IX(out) + ADP + phosphate + H(+)</text>
        <dbReference type="Rhea" id="RHEA:61336"/>
        <dbReference type="ChEBI" id="CHEBI:15377"/>
        <dbReference type="ChEBI" id="CHEBI:15378"/>
        <dbReference type="ChEBI" id="CHEBI:30616"/>
        <dbReference type="ChEBI" id="CHEBI:43474"/>
        <dbReference type="ChEBI" id="CHEBI:57306"/>
        <dbReference type="ChEBI" id="CHEBI:456216"/>
    </reaction>
    <physiologicalReaction direction="left-to-right" evidence="36">
        <dbReference type="Rhea" id="RHEA:61337"/>
    </physiologicalReaction>
</comment>
<dbReference type="Pfam" id="PF00005">
    <property type="entry name" value="ABC_tran"/>
    <property type="match status" value="1"/>
</dbReference>
<keyword evidence="16" id="KW-0547">Nucleotide-binding</keyword>
<dbReference type="OMA" id="YYGAEHY"/>
<keyword evidence="13" id="KW-1003">Cell membrane</keyword>
<feature type="domain" description="ABC transporter" evidence="43">
    <location>
        <begin position="584"/>
        <end position="818"/>
    </location>
</feature>
<evidence type="ECO:0000256" key="39">
    <source>
        <dbReference type="ARBA" id="ARBA00048636"/>
    </source>
</evidence>
<evidence type="ECO:0000256" key="21">
    <source>
        <dbReference type="ARBA" id="ARBA00022967"/>
    </source>
</evidence>
<dbReference type="SMART" id="SM00382">
    <property type="entry name" value="AAA"/>
    <property type="match status" value="1"/>
</dbReference>
<dbReference type="Pfam" id="PF16185">
    <property type="entry name" value="MTABC_N"/>
    <property type="match status" value="1"/>
</dbReference>
<evidence type="ECO:0000256" key="2">
    <source>
        <dbReference type="ARBA" id="ARBA00004333"/>
    </source>
</evidence>
<protein>
    <recommendedName>
        <fullName evidence="31">ATP-binding cassette sub-family B member 6</fullName>
        <ecNumber evidence="30">7.6.2.5</ecNumber>
    </recommendedName>
    <alternativeName>
        <fullName evidence="32">ABC-type heme transporter ABCB6</fullName>
    </alternativeName>
</protein>
<feature type="region of interest" description="Disordered" evidence="41">
    <location>
        <begin position="823"/>
        <end position="851"/>
    </location>
</feature>
<dbReference type="AlphaFoldDB" id="T1JKF5"/>
<feature type="transmembrane region" description="Helical" evidence="42">
    <location>
        <begin position="247"/>
        <end position="266"/>
    </location>
</feature>
<comment type="subunit">
    <text evidence="11">Homodimer.</text>
</comment>
<keyword evidence="17" id="KW-0967">Endosome</keyword>
<dbReference type="GO" id="GO:0020037">
    <property type="term" value="F:heme binding"/>
    <property type="evidence" value="ECO:0007669"/>
    <property type="project" value="TreeGrafter"/>
</dbReference>
<evidence type="ECO:0000256" key="7">
    <source>
        <dbReference type="ARBA" id="ARBA00004550"/>
    </source>
</evidence>
<dbReference type="GO" id="GO:0005886">
    <property type="term" value="C:plasma membrane"/>
    <property type="evidence" value="ECO:0007669"/>
    <property type="project" value="UniProtKB-SubCell"/>
</dbReference>
<evidence type="ECO:0000259" key="43">
    <source>
        <dbReference type="PROSITE" id="PS50893"/>
    </source>
</evidence>
<comment type="catalytic activity">
    <reaction evidence="40">
        <text>coproporphyrin I(in) + ATP + H2O = coproporphyrin I(out) + ADP + phosphate + H(+)</text>
        <dbReference type="Rhea" id="RHEA:66768"/>
        <dbReference type="ChEBI" id="CHEBI:15377"/>
        <dbReference type="ChEBI" id="CHEBI:15378"/>
        <dbReference type="ChEBI" id="CHEBI:30616"/>
        <dbReference type="ChEBI" id="CHEBI:43474"/>
        <dbReference type="ChEBI" id="CHEBI:167478"/>
        <dbReference type="ChEBI" id="CHEBI:456216"/>
    </reaction>
    <physiologicalReaction direction="left-to-right" evidence="40">
        <dbReference type="Rhea" id="RHEA:66769"/>
    </physiologicalReaction>
</comment>
<dbReference type="InterPro" id="IPR027417">
    <property type="entry name" value="P-loop_NTPase"/>
</dbReference>
<dbReference type="Gene3D" id="1.20.1560.10">
    <property type="entry name" value="ABC transporter type 1, transmembrane domain"/>
    <property type="match status" value="1"/>
</dbReference>
<evidence type="ECO:0000256" key="14">
    <source>
        <dbReference type="ARBA" id="ARBA00022525"/>
    </source>
</evidence>
<evidence type="ECO:0000256" key="25">
    <source>
        <dbReference type="ARBA" id="ARBA00023136"/>
    </source>
</evidence>
<keyword evidence="20" id="KW-0067">ATP-binding</keyword>
<evidence type="ECO:0000313" key="45">
    <source>
        <dbReference type="EnsemblMetazoa" id="SMAR014335-PA"/>
    </source>
</evidence>
<dbReference type="GO" id="GO:0005524">
    <property type="term" value="F:ATP binding"/>
    <property type="evidence" value="ECO:0007669"/>
    <property type="project" value="UniProtKB-KW"/>
</dbReference>
<dbReference type="PhylomeDB" id="T1JKF5"/>
<dbReference type="SUPFAM" id="SSF52540">
    <property type="entry name" value="P-loop containing nucleoside triphosphate hydrolases"/>
    <property type="match status" value="1"/>
</dbReference>
<keyword evidence="46" id="KW-1185">Reference proteome</keyword>
<evidence type="ECO:0000313" key="46">
    <source>
        <dbReference type="Proteomes" id="UP000014500"/>
    </source>
</evidence>
<dbReference type="InterPro" id="IPR003439">
    <property type="entry name" value="ABC_transporter-like_ATP-bd"/>
</dbReference>
<dbReference type="InterPro" id="IPR003593">
    <property type="entry name" value="AAA+_ATPase"/>
</dbReference>
<evidence type="ECO:0000256" key="20">
    <source>
        <dbReference type="ARBA" id="ARBA00022840"/>
    </source>
</evidence>
<evidence type="ECO:0000256" key="38">
    <source>
        <dbReference type="ARBA" id="ARBA00048510"/>
    </source>
</evidence>
<feature type="transmembrane region" description="Helical" evidence="42">
    <location>
        <begin position="496"/>
        <end position="516"/>
    </location>
</feature>
<keyword evidence="21" id="KW-1278">Translocase</keyword>
<reference evidence="46" key="1">
    <citation type="submission" date="2011-05" db="EMBL/GenBank/DDBJ databases">
        <authorList>
            <person name="Richards S.R."/>
            <person name="Qu J."/>
            <person name="Jiang H."/>
            <person name="Jhangiani S.N."/>
            <person name="Agravi P."/>
            <person name="Goodspeed R."/>
            <person name="Gross S."/>
            <person name="Mandapat C."/>
            <person name="Jackson L."/>
            <person name="Mathew T."/>
            <person name="Pu L."/>
            <person name="Thornton R."/>
            <person name="Saada N."/>
            <person name="Wilczek-Boney K.B."/>
            <person name="Lee S."/>
            <person name="Kovar C."/>
            <person name="Wu Y."/>
            <person name="Scherer S.E."/>
            <person name="Worley K.C."/>
            <person name="Muzny D.M."/>
            <person name="Gibbs R."/>
        </authorList>
    </citation>
    <scope>NUCLEOTIDE SEQUENCE</scope>
    <source>
        <strain evidence="46">Brora</strain>
    </source>
</reference>
<comment type="subcellular location">
    <subcellularLocation>
        <location evidence="8">Cell membrane</location>
        <topology evidence="8">Multi-pass membrane protein</topology>
    </subcellularLocation>
    <subcellularLocation>
        <location evidence="1">Early endosome membrane</location>
    </subcellularLocation>
    <subcellularLocation>
        <location evidence="6">Endoplasmic reticulum membrane</location>
        <topology evidence="6">Multi-pass membrane protein</topology>
    </subcellularLocation>
    <subcellularLocation>
        <location evidence="3">Endosome membrane</location>
        <topology evidence="3">Multi-pass membrane protein</topology>
    </subcellularLocation>
    <subcellularLocation>
        <location evidence="2">Endosome</location>
        <location evidence="2">Multivesicular body membrane</location>
    </subcellularLocation>
    <subcellularLocation>
        <location evidence="9">Golgi apparatus membrane</location>
        <topology evidence="9">Multi-pass membrane protein</topology>
    </subcellularLocation>
    <subcellularLocation>
        <location evidence="5">Late endosome membrane</location>
    </subcellularLocation>
    <subcellularLocation>
        <location evidence="10">Lysosome membrane</location>
    </subcellularLocation>
    <subcellularLocation>
        <location evidence="28">Melanosome membrane</location>
    </subcellularLocation>
    <subcellularLocation>
        <location evidence="4">Mitochondrion outer membrane</location>
        <topology evidence="4">Multi-pass membrane protein</topology>
    </subcellularLocation>
    <subcellularLocation>
        <location evidence="7">Secreted</location>
        <location evidence="7">Extracellular exosome</location>
    </subcellularLocation>
</comment>
<sequence length="851" mass="98176">MQYCPPNITLSEVWFNHGVSQCFMETVSSIILTSFILIFGSVQHFIYFKYATRYQRNDLPRSILFKLQIVLTIVLPVLSLIRLVLQAVLLKDHVIYGYMIFAFICNSIYWFYSLSVIFLERWNILPSVPTRGHGLMILVFWTLAFINENLSFLNMRNEDWWFHTWKSLTDKVEMALFVLRYIVTFLIFLIGMKAPGLVREPTISTISHERLVEEDLENQTESQGSAFRNVCSKVRRIMPMIWPKKSIGLQLVVLVCFGLLLVQRVVNPLTPLFYKHIIDSLTYSDSKTDLLYRWDLILIYMALWSLRGNGFLSNLTSFLWIKVSQYTDRETEINLFTHLHSLALRWHLTRKTGEVLKVVDRGVQSLDTFLSYLIFNIFPTITDIIIAIVYLATAISGWFGLILFITMVIYLTVTIAITEWRTKYRREMNKLSNDMETIAVDSLLNFETVKYYTAEDYEVERYRKSILKYQVIKYYRNVSEWQTLASLYGLNTSQNIIMSAGLLSGMLLCAHMVVYYPHLTVGDFVLFVSYTLQFYQPLNYFGTYYRVIQKAFIDMENMFDLMKQKTEVKDIPDAPNLFFTSGKIEFRNVSFSYNPERQILKKINLTIQPGQTVAIVGPTGAGKSTLVRLLFRLYDVTDGVILVDGQDITKVTQKSLRQLIGVVPQDTVLFNADIRYNIRYGRVTADDKEVETASEAAEIHNAILNFPLGYETIVGERGLKLSGGEKQRVAIARTILKQPSLILLDEATSALDTQTERNIQSSLTRLCANKTTIIVAHRLSTIVHADQICVLKEGEIIESGTHDALLKIEGEYYQMWQAQQKEYKQKETKGESSNECSDECDGEMTIDNKLE</sequence>
<dbReference type="GO" id="GO:0005765">
    <property type="term" value="C:lysosomal membrane"/>
    <property type="evidence" value="ECO:0007669"/>
    <property type="project" value="UniProtKB-SubCell"/>
</dbReference>
<dbReference type="InterPro" id="IPR011527">
    <property type="entry name" value="ABC1_TM_dom"/>
</dbReference>
<keyword evidence="19" id="KW-0256">Endoplasmic reticulum</keyword>
<dbReference type="GO" id="GO:0016887">
    <property type="term" value="F:ATP hydrolysis activity"/>
    <property type="evidence" value="ECO:0007669"/>
    <property type="project" value="InterPro"/>
</dbReference>
<comment type="catalytic activity">
    <reaction evidence="34">
        <text>coproporphyrinogen III(in) + ATP + H2O = coproporphyrinogen III(out) + ADP + phosphate + H(+)</text>
        <dbReference type="Rhea" id="RHEA:66680"/>
        <dbReference type="ChEBI" id="CHEBI:15377"/>
        <dbReference type="ChEBI" id="CHEBI:15378"/>
        <dbReference type="ChEBI" id="CHEBI:30616"/>
        <dbReference type="ChEBI" id="CHEBI:43474"/>
        <dbReference type="ChEBI" id="CHEBI:57309"/>
        <dbReference type="ChEBI" id="CHEBI:456216"/>
    </reaction>
    <physiologicalReaction direction="left-to-right" evidence="34">
        <dbReference type="Rhea" id="RHEA:66681"/>
    </physiologicalReaction>
</comment>
<evidence type="ECO:0000259" key="44">
    <source>
        <dbReference type="PROSITE" id="PS50929"/>
    </source>
</evidence>
<evidence type="ECO:0000256" key="28">
    <source>
        <dbReference type="ARBA" id="ARBA00024320"/>
    </source>
</evidence>
<dbReference type="GO" id="GO:0005789">
    <property type="term" value="C:endoplasmic reticulum membrane"/>
    <property type="evidence" value="ECO:0007669"/>
    <property type="project" value="UniProtKB-SubCell"/>
</dbReference>
<dbReference type="PANTHER" id="PTHR24221:SF654">
    <property type="entry name" value="ATP-BINDING CASSETTE SUB-FAMILY B MEMBER 6"/>
    <property type="match status" value="1"/>
</dbReference>
<dbReference type="eggNOG" id="KOG0056">
    <property type="taxonomic scope" value="Eukaryota"/>
</dbReference>
<organism evidence="45 46">
    <name type="scientific">Strigamia maritima</name>
    <name type="common">European centipede</name>
    <name type="synonym">Geophilus maritimus</name>
    <dbReference type="NCBI Taxonomy" id="126957"/>
    <lineage>
        <taxon>Eukaryota</taxon>
        <taxon>Metazoa</taxon>
        <taxon>Ecdysozoa</taxon>
        <taxon>Arthropoda</taxon>
        <taxon>Myriapoda</taxon>
        <taxon>Chilopoda</taxon>
        <taxon>Pleurostigmophora</taxon>
        <taxon>Geophilomorpha</taxon>
        <taxon>Linotaeniidae</taxon>
        <taxon>Strigamia</taxon>
    </lineage>
</organism>
<dbReference type="GO" id="GO:0031901">
    <property type="term" value="C:early endosome membrane"/>
    <property type="evidence" value="ECO:0007669"/>
    <property type="project" value="UniProtKB-SubCell"/>
</dbReference>